<keyword evidence="4" id="KW-1185">Reference proteome</keyword>
<evidence type="ECO:0000256" key="1">
    <source>
        <dbReference type="PROSITE-ProRule" id="PRU00182"/>
    </source>
</evidence>
<dbReference type="RefSeq" id="WP_151142348.1">
    <property type="nucleotide sequence ID" value="NZ_WAGX01000004.1"/>
</dbReference>
<dbReference type="Pfam" id="PF17774">
    <property type="entry name" value="YlmH_RBD"/>
    <property type="match status" value="1"/>
</dbReference>
<dbReference type="OrthoDB" id="9812787at2"/>
<dbReference type="GO" id="GO:0003723">
    <property type="term" value="F:RNA binding"/>
    <property type="evidence" value="ECO:0007669"/>
    <property type="project" value="UniProtKB-KW"/>
</dbReference>
<gene>
    <name evidence="3" type="ORF">F7O84_04440</name>
</gene>
<dbReference type="Proteomes" id="UP000461768">
    <property type="component" value="Unassembled WGS sequence"/>
</dbReference>
<dbReference type="EMBL" id="WAGX01000004">
    <property type="protein sequence ID" value="KAB1439643.1"/>
    <property type="molecule type" value="Genomic_DNA"/>
</dbReference>
<dbReference type="SUPFAM" id="SSF55174">
    <property type="entry name" value="Alpha-L RNA-binding motif"/>
    <property type="match status" value="1"/>
</dbReference>
<evidence type="ECO:0000313" key="4">
    <source>
        <dbReference type="Proteomes" id="UP000461768"/>
    </source>
</evidence>
<name>A0A7V7QMB0_9FIRM</name>
<keyword evidence="1" id="KW-0694">RNA-binding</keyword>
<dbReference type="PROSITE" id="PS50889">
    <property type="entry name" value="S4"/>
    <property type="match status" value="1"/>
</dbReference>
<proteinExistence type="predicted"/>
<dbReference type="AlphaFoldDB" id="A0A7V7QMB0"/>
<dbReference type="InterPro" id="IPR012677">
    <property type="entry name" value="Nucleotide-bd_a/b_plait_sf"/>
</dbReference>
<accession>A0A7V7QMB0</accession>
<sequence length="253" mass="28777">MTKEETLLSKRFIELSNVAFHRGILVFTDFLNLNELNIFYGITKELHTVRYQAFGGYESAERQMIAFIPDAFCYDYQSHYPIAVIKIKPVNHKFADTLTHRDFLGAIINLGIDRCKVGDILVKENEAILFCHEKLTDFFVEQLTKVKHTNVSVTVETLGDFTYQPEFKMIKGSISSTRIDSVIALCCATSRSQAVDYILGKKAFLNGRLIEANSEIIKENDIISIRGVGKFVFTGILSHTKKGKVFVEIKKYI</sequence>
<evidence type="ECO:0000259" key="2">
    <source>
        <dbReference type="Pfam" id="PF17774"/>
    </source>
</evidence>
<evidence type="ECO:0000313" key="3">
    <source>
        <dbReference type="EMBL" id="KAB1439643.1"/>
    </source>
</evidence>
<dbReference type="Gene3D" id="3.30.1370.160">
    <property type="match status" value="1"/>
</dbReference>
<dbReference type="CDD" id="cd00165">
    <property type="entry name" value="S4"/>
    <property type="match status" value="1"/>
</dbReference>
<reference evidence="3 4" key="1">
    <citation type="submission" date="2019-09" db="EMBL/GenBank/DDBJ databases">
        <authorList>
            <person name="Valk L.C."/>
        </authorList>
    </citation>
    <scope>NUCLEOTIDE SEQUENCE [LARGE SCALE GENOMIC DNA]</scope>
    <source>
        <strain evidence="3">GalUA</strain>
    </source>
</reference>
<comment type="caution">
    <text evidence="3">The sequence shown here is derived from an EMBL/GenBank/DDBJ whole genome shotgun (WGS) entry which is preliminary data.</text>
</comment>
<dbReference type="Gene3D" id="3.30.70.330">
    <property type="match status" value="1"/>
</dbReference>
<reference evidence="3 4" key="2">
    <citation type="submission" date="2020-02" db="EMBL/GenBank/DDBJ databases">
        <title>Candidatus Galacturonibacter soehngenii shows hetero-acetogenic catabolism of galacturonic acid but lacks a canonical carbon monoxide dehydrogenase/acetyl-CoA synthase complex.</title>
        <authorList>
            <person name="Diender M."/>
            <person name="Stouten G.R."/>
            <person name="Petersen J.F."/>
            <person name="Nielsen P.H."/>
            <person name="Dueholm M.S."/>
            <person name="Pronk J.T."/>
            <person name="Van Loosdrecht M.C.M."/>
        </authorList>
    </citation>
    <scope>NUCLEOTIDE SEQUENCE [LARGE SCALE GENOMIC DNA]</scope>
    <source>
        <strain evidence="3">GalUA</strain>
    </source>
</reference>
<protein>
    <submittedName>
        <fullName evidence="3">RNA-binding protein</fullName>
    </submittedName>
</protein>
<dbReference type="InterPro" id="IPR040591">
    <property type="entry name" value="RqcP2_RBD"/>
</dbReference>
<organism evidence="3 4">
    <name type="scientific">Candidatus Galacturonatibacter soehngenii</name>
    <dbReference type="NCBI Taxonomy" id="2307010"/>
    <lineage>
        <taxon>Bacteria</taxon>
        <taxon>Bacillati</taxon>
        <taxon>Bacillota</taxon>
        <taxon>Clostridia</taxon>
        <taxon>Lachnospirales</taxon>
        <taxon>Lachnospiraceae</taxon>
        <taxon>Candidatus Galacturonatibacter</taxon>
    </lineage>
</organism>
<feature type="domain" description="Ribosome-associated protein quality control protein P2 RNA-binding" evidence="2">
    <location>
        <begin position="78"/>
        <end position="155"/>
    </location>
</feature>